<gene>
    <name evidence="4" type="primary">dcd_1</name>
    <name evidence="3" type="ORF">I6G64_05335</name>
    <name evidence="4" type="ORF">NCTC12961_01733</name>
</gene>
<name>A0A2X4UJ84_SERPL</name>
<dbReference type="EMBL" id="LS483469">
    <property type="protein sequence ID" value="SQI34682.1"/>
    <property type="molecule type" value="Genomic_DNA"/>
</dbReference>
<dbReference type="InterPro" id="IPR036157">
    <property type="entry name" value="dUTPase-like_sf"/>
</dbReference>
<dbReference type="Gene3D" id="2.70.40.10">
    <property type="match status" value="1"/>
</dbReference>
<reference evidence="3 6" key="2">
    <citation type="submission" date="2020-12" db="EMBL/GenBank/DDBJ databases">
        <title>FDA dAtabase for Regulatory Grade micrObial Sequences (FDA-ARGOS): Supporting development and validation of Infectious Disease Dx tests.</title>
        <authorList>
            <person name="Sproer C."/>
            <person name="Gronow S."/>
            <person name="Severitt S."/>
            <person name="Schroder I."/>
            <person name="Tallon L."/>
            <person name="Sadzewicz L."/>
            <person name="Zhao X."/>
            <person name="Boylan J."/>
            <person name="Ott S."/>
            <person name="Bowen H."/>
            <person name="Vavikolanu K."/>
            <person name="Mehta A."/>
            <person name="Aluvathingal J."/>
            <person name="Nadendla S."/>
            <person name="Lowell S."/>
            <person name="Myers T."/>
            <person name="Yan Y."/>
            <person name="Sichtig H."/>
        </authorList>
    </citation>
    <scope>NUCLEOTIDE SEQUENCE [LARGE SCALE GENOMIC DNA]</scope>
    <source>
        <strain evidence="3 6">FDAARGOS_907</strain>
    </source>
</reference>
<sequence length="170" mass="18550">MILTGSEIKKRTACNDITIIPFNESQLNPNSYNYRLGPRLGIPSVEGEKVTFDFIDLPAEGFVMEAGTTYLGHTMEILGSSVFAMSLIGRSSLGRLGLYLQVSANLGHTGACHQWTLELVAAKPFRLYPGMRVGQISFWVNQGSVGLYHGGYSAYNNPQVSKITSLAETL</sequence>
<dbReference type="InterPro" id="IPR033704">
    <property type="entry name" value="dUTPase_trimeric"/>
</dbReference>
<dbReference type="EMBL" id="CP065673">
    <property type="protein sequence ID" value="QPS21841.1"/>
    <property type="molecule type" value="Genomic_DNA"/>
</dbReference>
<dbReference type="Proteomes" id="UP000248897">
    <property type="component" value="Chromosome 1"/>
</dbReference>
<keyword evidence="2" id="KW-0546">Nucleotide metabolism</keyword>
<reference evidence="4 5" key="1">
    <citation type="submission" date="2018-06" db="EMBL/GenBank/DDBJ databases">
        <authorList>
            <consortium name="Pathogen Informatics"/>
            <person name="Doyle S."/>
        </authorList>
    </citation>
    <scope>NUCLEOTIDE SEQUENCE [LARGE SCALE GENOMIC DNA]</scope>
    <source>
        <strain evidence="4 5">NCTC12961</strain>
    </source>
</reference>
<evidence type="ECO:0000313" key="5">
    <source>
        <dbReference type="Proteomes" id="UP000248897"/>
    </source>
</evidence>
<dbReference type="GO" id="GO:0008829">
    <property type="term" value="F:dCTP deaminase activity"/>
    <property type="evidence" value="ECO:0007669"/>
    <property type="project" value="UniProtKB-EC"/>
</dbReference>
<dbReference type="RefSeq" id="WP_062870020.1">
    <property type="nucleotide sequence ID" value="NZ_CAMITG010000003.1"/>
</dbReference>
<proteinExistence type="predicted"/>
<dbReference type="AlphaFoldDB" id="A0A2X4UJ84"/>
<dbReference type="InterPro" id="IPR011962">
    <property type="entry name" value="dCTP_deaminase"/>
</dbReference>
<dbReference type="SUPFAM" id="SSF51283">
    <property type="entry name" value="dUTPase-like"/>
    <property type="match status" value="1"/>
</dbReference>
<dbReference type="GO" id="GO:0006229">
    <property type="term" value="P:dUTP biosynthetic process"/>
    <property type="evidence" value="ECO:0007669"/>
    <property type="project" value="InterPro"/>
</dbReference>
<evidence type="ECO:0000313" key="6">
    <source>
        <dbReference type="Proteomes" id="UP000594967"/>
    </source>
</evidence>
<dbReference type="PANTHER" id="PTHR42680">
    <property type="entry name" value="DCTP DEAMINASE"/>
    <property type="match status" value="1"/>
</dbReference>
<dbReference type="Proteomes" id="UP000594967">
    <property type="component" value="Chromosome"/>
</dbReference>
<dbReference type="EC" id="3.5.4.13" evidence="4"/>
<accession>A0A2X4UJ84</accession>
<dbReference type="Pfam" id="PF22769">
    <property type="entry name" value="DCD"/>
    <property type="match status" value="1"/>
</dbReference>
<protein>
    <submittedName>
        <fullName evidence="4">Deoxycytidine triphosphate deaminase</fullName>
        <ecNumber evidence="4">3.5.4.13</ecNumber>
    </submittedName>
</protein>
<evidence type="ECO:0000313" key="4">
    <source>
        <dbReference type="EMBL" id="SQI34682.1"/>
    </source>
</evidence>
<dbReference type="PANTHER" id="PTHR42680:SF3">
    <property type="entry name" value="DCTP DEAMINASE"/>
    <property type="match status" value="1"/>
</dbReference>
<organism evidence="4 5">
    <name type="scientific">Serratia plymuthica</name>
    <dbReference type="NCBI Taxonomy" id="82996"/>
    <lineage>
        <taxon>Bacteria</taxon>
        <taxon>Pseudomonadati</taxon>
        <taxon>Pseudomonadota</taxon>
        <taxon>Gammaproteobacteria</taxon>
        <taxon>Enterobacterales</taxon>
        <taxon>Yersiniaceae</taxon>
        <taxon>Serratia</taxon>
    </lineage>
</organism>
<evidence type="ECO:0000313" key="3">
    <source>
        <dbReference type="EMBL" id="QPS21841.1"/>
    </source>
</evidence>
<dbReference type="GO" id="GO:0015949">
    <property type="term" value="P:nucleobase-containing small molecule interconversion"/>
    <property type="evidence" value="ECO:0007669"/>
    <property type="project" value="TreeGrafter"/>
</dbReference>
<evidence type="ECO:0000256" key="1">
    <source>
        <dbReference type="ARBA" id="ARBA00022801"/>
    </source>
</evidence>
<evidence type="ECO:0000256" key="2">
    <source>
        <dbReference type="ARBA" id="ARBA00023080"/>
    </source>
</evidence>
<keyword evidence="6" id="KW-1185">Reference proteome</keyword>
<dbReference type="CDD" id="cd07557">
    <property type="entry name" value="trimeric_dUTPase"/>
    <property type="match status" value="1"/>
</dbReference>
<keyword evidence="1 4" id="KW-0378">Hydrolase</keyword>